<dbReference type="SUPFAM" id="SSF48498">
    <property type="entry name" value="Tetracyclin repressor-like, C-terminal domain"/>
    <property type="match status" value="1"/>
</dbReference>
<reference evidence="6 7" key="1">
    <citation type="submission" date="2021-01" db="EMBL/GenBank/DDBJ databases">
        <title>Whole genome shotgun sequence of Planotetraspora mira NBRC 15435.</title>
        <authorList>
            <person name="Komaki H."/>
            <person name="Tamura T."/>
        </authorList>
    </citation>
    <scope>NUCLEOTIDE SEQUENCE [LARGE SCALE GENOMIC DNA]</scope>
    <source>
        <strain evidence="6 7">NBRC 15435</strain>
    </source>
</reference>
<dbReference type="Pfam" id="PF00440">
    <property type="entry name" value="TetR_N"/>
    <property type="match status" value="1"/>
</dbReference>
<keyword evidence="3" id="KW-0804">Transcription</keyword>
<evidence type="ECO:0000256" key="2">
    <source>
        <dbReference type="ARBA" id="ARBA00023125"/>
    </source>
</evidence>
<evidence type="ECO:0000313" key="6">
    <source>
        <dbReference type="EMBL" id="GII29997.1"/>
    </source>
</evidence>
<name>A0A8J3TRF2_9ACTN</name>
<gene>
    <name evidence="6" type="ORF">Pmi06nite_34390</name>
</gene>
<accession>A0A8J3TRF2</accession>
<dbReference type="InterPro" id="IPR001647">
    <property type="entry name" value="HTH_TetR"/>
</dbReference>
<evidence type="ECO:0000256" key="4">
    <source>
        <dbReference type="PROSITE-ProRule" id="PRU00335"/>
    </source>
</evidence>
<dbReference type="Gene3D" id="1.10.357.10">
    <property type="entry name" value="Tetracycline Repressor, domain 2"/>
    <property type="match status" value="1"/>
</dbReference>
<protein>
    <submittedName>
        <fullName evidence="6">Transcriptional regulator</fullName>
    </submittedName>
</protein>
<dbReference type="GO" id="GO:0000976">
    <property type="term" value="F:transcription cis-regulatory region binding"/>
    <property type="evidence" value="ECO:0007669"/>
    <property type="project" value="TreeGrafter"/>
</dbReference>
<dbReference type="EMBL" id="BOOO01000017">
    <property type="protein sequence ID" value="GII29997.1"/>
    <property type="molecule type" value="Genomic_DNA"/>
</dbReference>
<sequence length="197" mass="21453">MTERTITGTGSADVVRRPHRADARRNFDALLVAAREAFAQHGTGASLEDIARRAGVGIGTLYRNFPTRQDLFDAVYVDDVEGLRREAEKVAGLPPWEALVTWLRRFVGYVATKAAISEALNRESAMFRSCRDIMYGAGEPLFARAQEAGDARADISFDDVLRLVGGITGASFVDDEQRERVLGIALDGVRARPAGAV</sequence>
<keyword evidence="7" id="KW-1185">Reference proteome</keyword>
<dbReference type="GO" id="GO:0003700">
    <property type="term" value="F:DNA-binding transcription factor activity"/>
    <property type="evidence" value="ECO:0007669"/>
    <property type="project" value="TreeGrafter"/>
</dbReference>
<evidence type="ECO:0000256" key="1">
    <source>
        <dbReference type="ARBA" id="ARBA00023015"/>
    </source>
</evidence>
<keyword evidence="1" id="KW-0805">Transcription regulation</keyword>
<organism evidence="6 7">
    <name type="scientific">Planotetraspora mira</name>
    <dbReference type="NCBI Taxonomy" id="58121"/>
    <lineage>
        <taxon>Bacteria</taxon>
        <taxon>Bacillati</taxon>
        <taxon>Actinomycetota</taxon>
        <taxon>Actinomycetes</taxon>
        <taxon>Streptosporangiales</taxon>
        <taxon>Streptosporangiaceae</taxon>
        <taxon>Planotetraspora</taxon>
    </lineage>
</organism>
<dbReference type="InterPro" id="IPR009057">
    <property type="entry name" value="Homeodomain-like_sf"/>
</dbReference>
<evidence type="ECO:0000313" key="7">
    <source>
        <dbReference type="Proteomes" id="UP000650628"/>
    </source>
</evidence>
<dbReference type="Proteomes" id="UP000650628">
    <property type="component" value="Unassembled WGS sequence"/>
</dbReference>
<dbReference type="SUPFAM" id="SSF46689">
    <property type="entry name" value="Homeodomain-like"/>
    <property type="match status" value="1"/>
</dbReference>
<dbReference type="RefSeq" id="WP_203953976.1">
    <property type="nucleotide sequence ID" value="NZ_BOOO01000017.1"/>
</dbReference>
<feature type="DNA-binding region" description="H-T-H motif" evidence="4">
    <location>
        <begin position="46"/>
        <end position="65"/>
    </location>
</feature>
<dbReference type="PANTHER" id="PTHR30055">
    <property type="entry name" value="HTH-TYPE TRANSCRIPTIONAL REGULATOR RUTR"/>
    <property type="match status" value="1"/>
</dbReference>
<dbReference type="InterPro" id="IPR050109">
    <property type="entry name" value="HTH-type_TetR-like_transc_reg"/>
</dbReference>
<dbReference type="InterPro" id="IPR036271">
    <property type="entry name" value="Tet_transcr_reg_TetR-rel_C_sf"/>
</dbReference>
<dbReference type="PROSITE" id="PS50977">
    <property type="entry name" value="HTH_TETR_2"/>
    <property type="match status" value="1"/>
</dbReference>
<keyword evidence="2 4" id="KW-0238">DNA-binding</keyword>
<evidence type="ECO:0000259" key="5">
    <source>
        <dbReference type="PROSITE" id="PS50977"/>
    </source>
</evidence>
<feature type="domain" description="HTH tetR-type" evidence="5">
    <location>
        <begin position="24"/>
        <end position="83"/>
    </location>
</feature>
<proteinExistence type="predicted"/>
<dbReference type="Pfam" id="PF21597">
    <property type="entry name" value="TetR_C_43"/>
    <property type="match status" value="1"/>
</dbReference>
<dbReference type="PANTHER" id="PTHR30055:SF234">
    <property type="entry name" value="HTH-TYPE TRANSCRIPTIONAL REGULATOR BETI"/>
    <property type="match status" value="1"/>
</dbReference>
<evidence type="ECO:0000256" key="3">
    <source>
        <dbReference type="ARBA" id="ARBA00023163"/>
    </source>
</evidence>
<dbReference type="PRINTS" id="PR00455">
    <property type="entry name" value="HTHTETR"/>
</dbReference>
<dbReference type="InterPro" id="IPR049445">
    <property type="entry name" value="TetR_SbtR-like_C"/>
</dbReference>
<dbReference type="AlphaFoldDB" id="A0A8J3TRF2"/>
<comment type="caution">
    <text evidence="6">The sequence shown here is derived from an EMBL/GenBank/DDBJ whole genome shotgun (WGS) entry which is preliminary data.</text>
</comment>